<dbReference type="EMBL" id="CADCUX010000767">
    <property type="protein sequence ID" value="CAA9444109.1"/>
    <property type="molecule type" value="Genomic_DNA"/>
</dbReference>
<feature type="compositionally biased region" description="Basic and acidic residues" evidence="1">
    <location>
        <begin position="148"/>
        <end position="166"/>
    </location>
</feature>
<organism evidence="2">
    <name type="scientific">uncultured Ramlibacter sp</name>
    <dbReference type="NCBI Taxonomy" id="260755"/>
    <lineage>
        <taxon>Bacteria</taxon>
        <taxon>Pseudomonadati</taxon>
        <taxon>Pseudomonadota</taxon>
        <taxon>Betaproteobacteria</taxon>
        <taxon>Burkholderiales</taxon>
        <taxon>Comamonadaceae</taxon>
        <taxon>Ramlibacter</taxon>
        <taxon>environmental samples</taxon>
    </lineage>
</organism>
<protein>
    <submittedName>
        <fullName evidence="2">Glutamate Aspartate transport system permease protein GltJ</fullName>
    </submittedName>
</protein>
<accession>A0A6J4QQB0</accession>
<feature type="region of interest" description="Disordered" evidence="1">
    <location>
        <begin position="194"/>
        <end position="215"/>
    </location>
</feature>
<dbReference type="AlphaFoldDB" id="A0A6J4QQB0"/>
<feature type="non-terminal residue" evidence="2">
    <location>
        <position position="1"/>
    </location>
</feature>
<name>A0A6J4QQB0_9BURK</name>
<reference evidence="2" key="1">
    <citation type="submission" date="2020-02" db="EMBL/GenBank/DDBJ databases">
        <authorList>
            <person name="Meier V. D."/>
        </authorList>
    </citation>
    <scope>NUCLEOTIDE SEQUENCE</scope>
    <source>
        <strain evidence="2">AVDCRST_MAG51</strain>
    </source>
</reference>
<feature type="non-terminal residue" evidence="2">
    <location>
        <position position="215"/>
    </location>
</feature>
<evidence type="ECO:0000256" key="1">
    <source>
        <dbReference type="SAM" id="MobiDB-lite"/>
    </source>
</evidence>
<gene>
    <name evidence="2" type="ORF">AVDCRST_MAG51-3507</name>
</gene>
<feature type="region of interest" description="Disordered" evidence="1">
    <location>
        <begin position="148"/>
        <end position="179"/>
    </location>
</feature>
<evidence type="ECO:0000313" key="2">
    <source>
        <dbReference type="EMBL" id="CAA9444109.1"/>
    </source>
</evidence>
<sequence>GLGLAGFLQEHDRGHSRARLLVQGWWRHHLPPMDGRCVGLDVVGRRLRLGRRRSCRRSGRHRAHASQQPLAGAAGQCVGRVVPQHSHPGAAVHLVLRGAAPVPGVPRPARVRAGGLRARLLHLGADSGAGARRHPGVAARPALCRHGDGLHHRPDLPLRHPADGGAHHPAAADQRVDEPAEKFVGGLRRVDRRADHVRHAGAGRDVARHRDLPGR</sequence>
<feature type="compositionally biased region" description="Basic and acidic residues" evidence="1">
    <location>
        <begin position="205"/>
        <end position="215"/>
    </location>
</feature>
<proteinExistence type="predicted"/>